<evidence type="ECO:0000256" key="1">
    <source>
        <dbReference type="ARBA" id="ARBA00022705"/>
    </source>
</evidence>
<dbReference type="PANTHER" id="PTHR30153:SF2">
    <property type="entry name" value="REPLICATIVE DNA HELICASE"/>
    <property type="match status" value="1"/>
</dbReference>
<sequence>MENVRHLNPRDEDAAGGGRMPPHDPAAEQSVLGAMLLDPHTIPDVIAAMDPGDHLRPAHETIHRAIIGLYERGAAIDPITLVADLQRTGDLLRAGGVPYVSGLPSAVPVAINAPEYAARVHDLARRRRLIEATSRIANKGYEHDVPTDELHALARESITAVTDDEPGTHTADATGWCFSDLTPVLDGTHKPAQPDVGARDDGIGMFYPGHINGITGESEAGKSWVALISCLVEMNRGNTVVYVDFEDSEVGVVARLLLIGANPQDIAERFLYVRPGATPSPAQLAAFIAAIAARQPTLAVVDGVTEGMSLLGLELKDNTDVARFGRMLLRPLANTGAAVVPLDHVVKNGESRGRYALGGVHKLNAVDGVQYILEAVKPFGINTEGRSRLRIAKDRPAQVRRHALPGGRNPMHWYADLVVKSHGEDFAEAHLYPPVERHDEPADGVTAEEKKAQAEEQAIKDREEVVLHVLAKASESMSTNALEGVISGRASVTRRALTRLVHSGRVVVEKGPRGGALHRLADAKGDAS</sequence>
<dbReference type="RefSeq" id="WP_176735523.1">
    <property type="nucleotide sequence ID" value="NZ_FODD01000046.1"/>
</dbReference>
<feature type="domain" description="DNA helicase DnaB-like N-terminal" evidence="4">
    <location>
        <begin position="21"/>
        <end position="122"/>
    </location>
</feature>
<dbReference type="EMBL" id="FODD01000046">
    <property type="protein sequence ID" value="SEO83100.1"/>
    <property type="molecule type" value="Genomic_DNA"/>
</dbReference>
<evidence type="ECO:0000256" key="2">
    <source>
        <dbReference type="ARBA" id="ARBA00023125"/>
    </source>
</evidence>
<dbReference type="GO" id="GO:0003678">
    <property type="term" value="F:DNA helicase activity"/>
    <property type="evidence" value="ECO:0007669"/>
    <property type="project" value="InterPro"/>
</dbReference>
<dbReference type="Proteomes" id="UP000181951">
    <property type="component" value="Unassembled WGS sequence"/>
</dbReference>
<evidence type="ECO:0000256" key="3">
    <source>
        <dbReference type="SAM" id="MobiDB-lite"/>
    </source>
</evidence>
<dbReference type="SUPFAM" id="SSF48024">
    <property type="entry name" value="N-terminal domain of DnaB helicase"/>
    <property type="match status" value="1"/>
</dbReference>
<keyword evidence="6" id="KW-1185">Reference proteome</keyword>
<dbReference type="InterPro" id="IPR007693">
    <property type="entry name" value="DNA_helicase_DnaB-like_N"/>
</dbReference>
<dbReference type="Pfam" id="PF13481">
    <property type="entry name" value="AAA_25"/>
    <property type="match status" value="1"/>
</dbReference>
<organism evidence="5 6">
    <name type="scientific">Actinacidiphila rubida</name>
    <dbReference type="NCBI Taxonomy" id="310780"/>
    <lineage>
        <taxon>Bacteria</taxon>
        <taxon>Bacillati</taxon>
        <taxon>Actinomycetota</taxon>
        <taxon>Actinomycetes</taxon>
        <taxon>Kitasatosporales</taxon>
        <taxon>Streptomycetaceae</taxon>
        <taxon>Actinacidiphila</taxon>
    </lineage>
</organism>
<dbReference type="GO" id="GO:0005524">
    <property type="term" value="F:ATP binding"/>
    <property type="evidence" value="ECO:0007669"/>
    <property type="project" value="InterPro"/>
</dbReference>
<protein>
    <submittedName>
        <fullName evidence="5">AAA domain-containing protein</fullName>
    </submittedName>
</protein>
<dbReference type="PANTHER" id="PTHR30153">
    <property type="entry name" value="REPLICATIVE DNA HELICASE DNAB"/>
    <property type="match status" value="1"/>
</dbReference>
<feature type="compositionally biased region" description="Basic and acidic residues" evidence="3">
    <location>
        <begin position="1"/>
        <end position="13"/>
    </location>
</feature>
<dbReference type="SUPFAM" id="SSF52540">
    <property type="entry name" value="P-loop containing nucleoside triphosphate hydrolases"/>
    <property type="match status" value="1"/>
</dbReference>
<dbReference type="InterPro" id="IPR036185">
    <property type="entry name" value="DNA_heli_DnaB-like_N_sf"/>
</dbReference>
<proteinExistence type="predicted"/>
<dbReference type="GO" id="GO:0006260">
    <property type="term" value="P:DNA replication"/>
    <property type="evidence" value="ECO:0007669"/>
    <property type="project" value="UniProtKB-KW"/>
</dbReference>
<dbReference type="GO" id="GO:0005829">
    <property type="term" value="C:cytosol"/>
    <property type="evidence" value="ECO:0007669"/>
    <property type="project" value="TreeGrafter"/>
</dbReference>
<dbReference type="Pfam" id="PF00772">
    <property type="entry name" value="DnaB"/>
    <property type="match status" value="1"/>
</dbReference>
<dbReference type="STRING" id="310780.SAMN05216267_104625"/>
<evidence type="ECO:0000259" key="4">
    <source>
        <dbReference type="Pfam" id="PF00772"/>
    </source>
</evidence>
<keyword evidence="2" id="KW-0238">DNA-binding</keyword>
<reference evidence="5 6" key="1">
    <citation type="submission" date="2016-10" db="EMBL/GenBank/DDBJ databases">
        <authorList>
            <person name="de Groot N.N."/>
        </authorList>
    </citation>
    <scope>NUCLEOTIDE SEQUENCE [LARGE SCALE GENOMIC DNA]</scope>
    <source>
        <strain evidence="5 6">CGMCC 4.2026</strain>
    </source>
</reference>
<evidence type="ECO:0000313" key="6">
    <source>
        <dbReference type="Proteomes" id="UP000181951"/>
    </source>
</evidence>
<gene>
    <name evidence="5" type="ORF">SAMN05216267_104625</name>
</gene>
<dbReference type="Gene3D" id="3.40.50.300">
    <property type="entry name" value="P-loop containing nucleotide triphosphate hydrolases"/>
    <property type="match status" value="1"/>
</dbReference>
<dbReference type="InterPro" id="IPR027417">
    <property type="entry name" value="P-loop_NTPase"/>
</dbReference>
<name>A0A1H8SWG9_9ACTN</name>
<dbReference type="InterPro" id="IPR016136">
    <property type="entry name" value="DNA_helicase_N/primase_C"/>
</dbReference>
<keyword evidence="1" id="KW-0235">DNA replication</keyword>
<dbReference type="GO" id="GO:0003677">
    <property type="term" value="F:DNA binding"/>
    <property type="evidence" value="ECO:0007669"/>
    <property type="project" value="UniProtKB-KW"/>
</dbReference>
<dbReference type="Gene3D" id="1.10.860.10">
    <property type="entry name" value="DNAb Helicase, Chain A"/>
    <property type="match status" value="1"/>
</dbReference>
<accession>A0A1H8SWG9</accession>
<feature type="region of interest" description="Disordered" evidence="3">
    <location>
        <begin position="1"/>
        <end position="26"/>
    </location>
</feature>
<dbReference type="AlphaFoldDB" id="A0A1H8SWG9"/>
<evidence type="ECO:0000313" key="5">
    <source>
        <dbReference type="EMBL" id="SEO83100.1"/>
    </source>
</evidence>